<evidence type="ECO:0000259" key="11">
    <source>
        <dbReference type="PROSITE" id="PS00497"/>
    </source>
</evidence>
<keyword evidence="14" id="KW-1185">Reference proteome</keyword>
<dbReference type="GO" id="GO:0046148">
    <property type="term" value="P:pigment biosynthetic process"/>
    <property type="evidence" value="ECO:0007669"/>
    <property type="project" value="InterPro"/>
</dbReference>
<keyword evidence="7 9" id="KW-1015">Disulfide bond</keyword>
<accession>A0AAV3RBK1</accession>
<dbReference type="FunFam" id="1.10.1280.10:FF:000007">
    <property type="entry name" value="Polyphenol oxidase, chloroplastic"/>
    <property type="match status" value="1"/>
</dbReference>
<gene>
    <name evidence="13" type="ORF">LIER_27307</name>
</gene>
<evidence type="ECO:0000256" key="3">
    <source>
        <dbReference type="ARBA" id="ARBA00022723"/>
    </source>
</evidence>
<evidence type="ECO:0000256" key="7">
    <source>
        <dbReference type="ARBA" id="ARBA00023157"/>
    </source>
</evidence>
<evidence type="ECO:0000256" key="2">
    <source>
        <dbReference type="ARBA" id="ARBA00011245"/>
    </source>
</evidence>
<name>A0AAV3RBK1_LITER</name>
<feature type="binding site" evidence="8">
    <location>
        <position position="205"/>
    </location>
    <ligand>
        <name>Cu cation</name>
        <dbReference type="ChEBI" id="CHEBI:23378"/>
        <label>A</label>
    </ligand>
</feature>
<comment type="similarity">
    <text evidence="1">Belongs to the tyrosinase family.</text>
</comment>
<feature type="binding site" evidence="8">
    <location>
        <position position="175"/>
    </location>
    <ligand>
        <name>Cu cation</name>
        <dbReference type="ChEBI" id="CHEBI:23378"/>
        <label>A</label>
    </ligand>
</feature>
<feature type="domain" description="Tyrosinase copper-binding" evidence="12">
    <location>
        <begin position="354"/>
        <end position="365"/>
    </location>
</feature>
<evidence type="ECO:0000256" key="9">
    <source>
        <dbReference type="PIRSR" id="PIRSR000290-2"/>
    </source>
</evidence>
<feature type="binding site" evidence="8">
    <location>
        <position position="331"/>
    </location>
    <ligand>
        <name>Cu cation</name>
        <dbReference type="ChEBI" id="CHEBI:23378"/>
        <label>B</label>
    </ligand>
</feature>
<proteinExistence type="inferred from homology"/>
<feature type="binding site" evidence="8">
    <location>
        <position position="196"/>
    </location>
    <ligand>
        <name>Cu cation</name>
        <dbReference type="ChEBI" id="CHEBI:23378"/>
        <label>A</label>
    </ligand>
</feature>
<evidence type="ECO:0000313" key="13">
    <source>
        <dbReference type="EMBL" id="GAA0173759.1"/>
    </source>
</evidence>
<feature type="domain" description="Tyrosinase copper-binding" evidence="11">
    <location>
        <begin position="196"/>
        <end position="213"/>
    </location>
</feature>
<dbReference type="InterPro" id="IPR022740">
    <property type="entry name" value="Polyphenol_oxidase_C"/>
</dbReference>
<dbReference type="PANTHER" id="PTHR11474">
    <property type="entry name" value="TYROSINASE FAMILY MEMBER"/>
    <property type="match status" value="1"/>
</dbReference>
<sequence>MASLPTPNAPTSTCYTRQSSYHFFAKTPNSVPSIKNRNALLNVSCKAIDDDQKPTPNPRIDRRNLLIGLGGLYSAANLNISDPHAFAAPIEAPDMTKCGPADLPEGAEPTNCCPPMASPTILDFKLPPASKKLRVRPAAHLADKNYTEKYKKAIELMKALPADDPRNFTQQANVHCAYCDGAYDQVGFPDLELQVHLSWLFFPFHRAYLYFFEKICQKMLNDPTFAMPYWNWDAPGGMQLPAMYADPNSPLYDILRDANHQPPAMLDLDFNGTDAVITNQEQINQNLTIMYRQMVSNSNSAQLFHGMPYRAGDQPDLGGGSLEGVPHGPVHLWSGDRTQPNFENMGNFYSAGRDPLFYAHHSNCDRMWSIWKTLGGRRQDFTDPDWLNASFLFYDESAQLVRIKVKDTLDSAKLGYTYQNVQIPWLKSRPTPRVSAPVKKLQKLGVANAADAPSPKDVLPATLEKTLRFMVKRPTKKRSKKEKDEKEEVLVIEGIEVDTDVFAKFDVFINDEDDPKSAPDKSEFAGSFVNVPHKHKSSKKIKTKLRLAITEVMEDLDTEGDEHIMVTLVPKNNGGRVTIGGIKIELVD</sequence>
<feature type="disulfide bond" evidence="9">
    <location>
        <begin position="98"/>
        <end position="113"/>
    </location>
</feature>
<dbReference type="PRINTS" id="PR00092">
    <property type="entry name" value="TYROSINASE"/>
</dbReference>
<dbReference type="PIRSF" id="PIRSF000290">
    <property type="entry name" value="PPO_plant"/>
    <property type="match status" value="1"/>
</dbReference>
<feature type="binding site" evidence="8">
    <location>
        <position position="361"/>
    </location>
    <ligand>
        <name>Cu cation</name>
        <dbReference type="ChEBI" id="CHEBI:23378"/>
        <label>B</label>
    </ligand>
</feature>
<dbReference type="Pfam" id="PF12143">
    <property type="entry name" value="PPO1_KFDV"/>
    <property type="match status" value="1"/>
</dbReference>
<dbReference type="GO" id="GO:0005507">
    <property type="term" value="F:copper ion binding"/>
    <property type="evidence" value="ECO:0007669"/>
    <property type="project" value="UniProtKB-ARBA"/>
</dbReference>
<evidence type="ECO:0000256" key="4">
    <source>
        <dbReference type="ARBA" id="ARBA00022784"/>
    </source>
</evidence>
<keyword evidence="4" id="KW-0883">Thioether bond</keyword>
<evidence type="ECO:0000256" key="1">
    <source>
        <dbReference type="ARBA" id="ARBA00009928"/>
    </source>
</evidence>
<evidence type="ECO:0000256" key="10">
    <source>
        <dbReference type="PIRSR" id="PIRSR000290-3"/>
    </source>
</evidence>
<evidence type="ECO:0000313" key="14">
    <source>
        <dbReference type="Proteomes" id="UP001454036"/>
    </source>
</evidence>
<feature type="cross-link" description="2'-(S-cysteinyl)-histidine (Cys-His)" evidence="10">
    <location>
        <begin position="179"/>
        <end position="196"/>
    </location>
</feature>
<evidence type="ECO:0000256" key="5">
    <source>
        <dbReference type="ARBA" id="ARBA00023002"/>
    </source>
</evidence>
<dbReference type="Gene3D" id="1.10.1280.10">
    <property type="entry name" value="Di-copper center containing domain from catechol oxidase"/>
    <property type="match status" value="1"/>
</dbReference>
<dbReference type="GO" id="GO:0004097">
    <property type="term" value="F:catechol oxidase activity"/>
    <property type="evidence" value="ECO:0007669"/>
    <property type="project" value="InterPro"/>
</dbReference>
<dbReference type="Pfam" id="PF00264">
    <property type="entry name" value="Tyrosinase"/>
    <property type="match status" value="1"/>
</dbReference>
<dbReference type="InterPro" id="IPR008922">
    <property type="entry name" value="Di-copper_centre_dom_sf"/>
</dbReference>
<dbReference type="InterPro" id="IPR002227">
    <property type="entry name" value="Tyrosinase_Cu-bd"/>
</dbReference>
<comment type="subunit">
    <text evidence="2">Monomer.</text>
</comment>
<comment type="cofactor">
    <cofactor evidence="8">
        <name>Cu(2+)</name>
        <dbReference type="ChEBI" id="CHEBI:29036"/>
    </cofactor>
    <text evidence="8">Binds 2 copper ions per subunit.</text>
</comment>
<evidence type="ECO:0000259" key="12">
    <source>
        <dbReference type="PROSITE" id="PS00498"/>
    </source>
</evidence>
<comment type="caution">
    <text evidence="13">The sequence shown here is derived from an EMBL/GenBank/DDBJ whole genome shotgun (WGS) entry which is preliminary data.</text>
</comment>
<dbReference type="Proteomes" id="UP001454036">
    <property type="component" value="Unassembled WGS sequence"/>
</dbReference>
<dbReference type="SUPFAM" id="SSF48056">
    <property type="entry name" value="Di-copper centre-containing domain"/>
    <property type="match status" value="1"/>
</dbReference>
<organism evidence="13 14">
    <name type="scientific">Lithospermum erythrorhizon</name>
    <name type="common">Purple gromwell</name>
    <name type="synonym">Lithospermum officinale var. erythrorhizon</name>
    <dbReference type="NCBI Taxonomy" id="34254"/>
    <lineage>
        <taxon>Eukaryota</taxon>
        <taxon>Viridiplantae</taxon>
        <taxon>Streptophyta</taxon>
        <taxon>Embryophyta</taxon>
        <taxon>Tracheophyta</taxon>
        <taxon>Spermatophyta</taxon>
        <taxon>Magnoliopsida</taxon>
        <taxon>eudicotyledons</taxon>
        <taxon>Gunneridae</taxon>
        <taxon>Pentapetalae</taxon>
        <taxon>asterids</taxon>
        <taxon>lamiids</taxon>
        <taxon>Boraginales</taxon>
        <taxon>Boraginaceae</taxon>
        <taxon>Boraginoideae</taxon>
        <taxon>Lithospermeae</taxon>
        <taxon>Lithospermum</taxon>
    </lineage>
</organism>
<dbReference type="PROSITE" id="PS00498">
    <property type="entry name" value="TYROSINASE_2"/>
    <property type="match status" value="1"/>
</dbReference>
<feature type="binding site" evidence="8">
    <location>
        <position position="327"/>
    </location>
    <ligand>
        <name>Cu cation</name>
        <dbReference type="ChEBI" id="CHEBI:23378"/>
        <label>B</label>
    </ligand>
</feature>
<keyword evidence="5" id="KW-0560">Oxidoreductase</keyword>
<dbReference type="InterPro" id="IPR022739">
    <property type="entry name" value="Polyphenol_oxidase_cen"/>
</dbReference>
<keyword evidence="6 8" id="KW-0186">Copper</keyword>
<evidence type="ECO:0000256" key="8">
    <source>
        <dbReference type="PIRSR" id="PIRSR000290-1"/>
    </source>
</evidence>
<reference evidence="13 14" key="1">
    <citation type="submission" date="2024-01" db="EMBL/GenBank/DDBJ databases">
        <title>The complete chloroplast genome sequence of Lithospermum erythrorhizon: insights into the phylogenetic relationship among Boraginaceae species and the maternal lineages of purple gromwells.</title>
        <authorList>
            <person name="Okada T."/>
            <person name="Watanabe K."/>
        </authorList>
    </citation>
    <scope>NUCLEOTIDE SEQUENCE [LARGE SCALE GENOMIC DNA]</scope>
</reference>
<feature type="disulfide bond" evidence="9">
    <location>
        <begin position="112"/>
        <end position="176"/>
    </location>
</feature>
<protein>
    <recommendedName>
        <fullName evidence="11 12">Tyrosinase copper-binding domain-containing protein</fullName>
    </recommendedName>
</protein>
<dbReference type="Pfam" id="PF12142">
    <property type="entry name" value="PPO1_DWL"/>
    <property type="match status" value="1"/>
</dbReference>
<evidence type="ECO:0000256" key="6">
    <source>
        <dbReference type="ARBA" id="ARBA00023008"/>
    </source>
</evidence>
<dbReference type="AlphaFoldDB" id="A0AAV3RBK1"/>
<dbReference type="EMBL" id="BAABME010008754">
    <property type="protein sequence ID" value="GAA0173759.1"/>
    <property type="molecule type" value="Genomic_DNA"/>
</dbReference>
<dbReference type="InterPro" id="IPR016213">
    <property type="entry name" value="Polyphenol_oxidase"/>
</dbReference>
<keyword evidence="3 8" id="KW-0479">Metal-binding</keyword>
<dbReference type="InterPro" id="IPR050316">
    <property type="entry name" value="Tyrosinase/Hemocyanin"/>
</dbReference>
<dbReference type="PROSITE" id="PS00497">
    <property type="entry name" value="TYROSINASE_1"/>
    <property type="match status" value="1"/>
</dbReference>
<dbReference type="PANTHER" id="PTHR11474:SF76">
    <property type="entry name" value="SHKT DOMAIN-CONTAINING PROTEIN"/>
    <property type="match status" value="1"/>
</dbReference>